<proteinExistence type="predicted"/>
<feature type="domain" description="Nucleoside phosphorylase" evidence="1">
    <location>
        <begin position="33"/>
        <end position="179"/>
    </location>
</feature>
<dbReference type="InterPro" id="IPR000845">
    <property type="entry name" value="Nucleoside_phosphorylase_d"/>
</dbReference>
<evidence type="ECO:0000259" key="1">
    <source>
        <dbReference type="Pfam" id="PF01048"/>
    </source>
</evidence>
<evidence type="ECO:0000313" key="2">
    <source>
        <dbReference type="EMBL" id="CAB4825057.1"/>
    </source>
</evidence>
<reference evidence="3" key="1">
    <citation type="submission" date="2020-05" db="EMBL/GenBank/DDBJ databases">
        <authorList>
            <person name="Chiriac C."/>
            <person name="Salcher M."/>
            <person name="Ghai R."/>
            <person name="Kavagutti S V."/>
        </authorList>
    </citation>
    <scope>NUCLEOTIDE SEQUENCE</scope>
</reference>
<dbReference type="GO" id="GO:0009116">
    <property type="term" value="P:nucleoside metabolic process"/>
    <property type="evidence" value="ECO:0007669"/>
    <property type="project" value="InterPro"/>
</dbReference>
<dbReference type="GO" id="GO:0008930">
    <property type="term" value="F:methylthioadenosine nucleosidase activity"/>
    <property type="evidence" value="ECO:0007669"/>
    <property type="project" value="TreeGrafter"/>
</dbReference>
<dbReference type="InterPro" id="IPR035994">
    <property type="entry name" value="Nucleoside_phosphorylase_sf"/>
</dbReference>
<dbReference type="PANTHER" id="PTHR46832:SF1">
    <property type="entry name" value="5'-METHYLTHIOADENOSINE_S-ADENOSYLHOMOCYSTEINE NUCLEOSIDASE"/>
    <property type="match status" value="1"/>
</dbReference>
<dbReference type="NCBIfam" id="NF004168">
    <property type="entry name" value="PRK05634.1"/>
    <property type="match status" value="1"/>
</dbReference>
<evidence type="ECO:0000313" key="4">
    <source>
        <dbReference type="EMBL" id="CAB5018028.1"/>
    </source>
</evidence>
<dbReference type="Gene3D" id="3.40.50.1580">
    <property type="entry name" value="Nucleoside phosphorylase domain"/>
    <property type="match status" value="1"/>
</dbReference>
<dbReference type="GO" id="GO:0008782">
    <property type="term" value="F:adenosylhomocysteine nucleosidase activity"/>
    <property type="evidence" value="ECO:0007669"/>
    <property type="project" value="TreeGrafter"/>
</dbReference>
<dbReference type="SUPFAM" id="SSF53167">
    <property type="entry name" value="Purine and uridine phosphorylases"/>
    <property type="match status" value="1"/>
</dbReference>
<dbReference type="EMBL" id="CAFBLT010000001">
    <property type="protein sequence ID" value="CAB4866188.1"/>
    <property type="molecule type" value="Genomic_DNA"/>
</dbReference>
<sequence length="203" mass="21211">MELRGTLNPSRPLVVVAVSQEADFLKTDLPVLITGVGKLAANQAVLSLLAPLGANERPHALLNVGTAGALRRGLSGTHIVGSVFQHDIDGASIEKLTGINPAPVLSLGEGVTLATGDLFIHDQSDKERLAARADLADMEGYAVADAGAALGISVALIKHVSDEADEGALASWIESVEESSRVLGTWLNENSESFSYAEVSKQY</sequence>
<dbReference type="Pfam" id="PF01048">
    <property type="entry name" value="PNP_UDP_1"/>
    <property type="match status" value="1"/>
</dbReference>
<dbReference type="EMBL" id="CAFBPM010000005">
    <property type="protein sequence ID" value="CAB5018028.1"/>
    <property type="molecule type" value="Genomic_DNA"/>
</dbReference>
<evidence type="ECO:0000313" key="3">
    <source>
        <dbReference type="EMBL" id="CAB4866188.1"/>
    </source>
</evidence>
<dbReference type="PANTHER" id="PTHR46832">
    <property type="entry name" value="5'-METHYLTHIOADENOSINE/S-ADENOSYLHOMOCYSTEINE NUCLEOSIDASE"/>
    <property type="match status" value="1"/>
</dbReference>
<protein>
    <submittedName>
        <fullName evidence="3">Unannotated protein</fullName>
    </submittedName>
</protein>
<organism evidence="3">
    <name type="scientific">freshwater metagenome</name>
    <dbReference type="NCBI Taxonomy" id="449393"/>
    <lineage>
        <taxon>unclassified sequences</taxon>
        <taxon>metagenomes</taxon>
        <taxon>ecological metagenomes</taxon>
    </lineage>
</organism>
<gene>
    <name evidence="2" type="ORF">UFOPK3164_00690</name>
    <name evidence="3" type="ORF">UFOPK3427_00501</name>
    <name evidence="4" type="ORF">UFOPK4112_00732</name>
</gene>
<dbReference type="GO" id="GO:0005829">
    <property type="term" value="C:cytosol"/>
    <property type="evidence" value="ECO:0007669"/>
    <property type="project" value="TreeGrafter"/>
</dbReference>
<accession>A0A6J7DAE0</accession>
<dbReference type="GO" id="GO:0019284">
    <property type="term" value="P:L-methionine salvage from S-adenosylmethionine"/>
    <property type="evidence" value="ECO:0007669"/>
    <property type="project" value="TreeGrafter"/>
</dbReference>
<dbReference type="EMBL" id="CAFABE010000024">
    <property type="protein sequence ID" value="CAB4825057.1"/>
    <property type="molecule type" value="Genomic_DNA"/>
</dbReference>
<dbReference type="AlphaFoldDB" id="A0A6J7DAE0"/>
<name>A0A6J7DAE0_9ZZZZ</name>